<name>A0AAE0GTK6_9CHLO</name>
<feature type="region of interest" description="Disordered" evidence="1">
    <location>
        <begin position="22"/>
        <end position="62"/>
    </location>
</feature>
<dbReference type="EMBL" id="LGRX02002655">
    <property type="protein sequence ID" value="KAK3283778.1"/>
    <property type="molecule type" value="Genomic_DNA"/>
</dbReference>
<evidence type="ECO:0000256" key="1">
    <source>
        <dbReference type="SAM" id="MobiDB-lite"/>
    </source>
</evidence>
<dbReference type="AlphaFoldDB" id="A0AAE0GTK6"/>
<feature type="compositionally biased region" description="Gly residues" evidence="1">
    <location>
        <begin position="48"/>
        <end position="61"/>
    </location>
</feature>
<gene>
    <name evidence="2" type="ORF">CYMTET_8543</name>
</gene>
<dbReference type="Proteomes" id="UP001190700">
    <property type="component" value="Unassembled WGS sequence"/>
</dbReference>
<comment type="caution">
    <text evidence="2">The sequence shown here is derived from an EMBL/GenBank/DDBJ whole genome shotgun (WGS) entry which is preliminary data.</text>
</comment>
<proteinExistence type="predicted"/>
<reference evidence="2 3" key="1">
    <citation type="journal article" date="2015" name="Genome Biol. Evol.">
        <title>Comparative Genomics of a Bacterivorous Green Alga Reveals Evolutionary Causalities and Consequences of Phago-Mixotrophic Mode of Nutrition.</title>
        <authorList>
            <person name="Burns J.A."/>
            <person name="Paasch A."/>
            <person name="Narechania A."/>
            <person name="Kim E."/>
        </authorList>
    </citation>
    <scope>NUCLEOTIDE SEQUENCE [LARGE SCALE GENOMIC DNA]</scope>
    <source>
        <strain evidence="2 3">PLY_AMNH</strain>
    </source>
</reference>
<sequence length="122" mass="13014">MIHITKPGRVLSFDETRLTMDCTDSSKSKQERIVKPDKDDDGEVLVNKGGGVDASGVGGSTADGDSLAPLFIFGGADSYKAEWTQGAPRSTDTARYTGREYIINIQINTAKLDSNASVRNSG</sequence>
<evidence type="ECO:0000313" key="2">
    <source>
        <dbReference type="EMBL" id="KAK3283778.1"/>
    </source>
</evidence>
<organism evidence="2 3">
    <name type="scientific">Cymbomonas tetramitiformis</name>
    <dbReference type="NCBI Taxonomy" id="36881"/>
    <lineage>
        <taxon>Eukaryota</taxon>
        <taxon>Viridiplantae</taxon>
        <taxon>Chlorophyta</taxon>
        <taxon>Pyramimonadophyceae</taxon>
        <taxon>Pyramimonadales</taxon>
        <taxon>Pyramimonadaceae</taxon>
        <taxon>Cymbomonas</taxon>
    </lineage>
</organism>
<protein>
    <submittedName>
        <fullName evidence="2">Uncharacterized protein</fullName>
    </submittedName>
</protein>
<accession>A0AAE0GTK6</accession>
<feature type="compositionally biased region" description="Basic and acidic residues" evidence="1">
    <location>
        <begin position="22"/>
        <end position="38"/>
    </location>
</feature>
<keyword evidence="3" id="KW-1185">Reference proteome</keyword>
<evidence type="ECO:0000313" key="3">
    <source>
        <dbReference type="Proteomes" id="UP001190700"/>
    </source>
</evidence>